<reference evidence="2" key="1">
    <citation type="submission" date="2021-01" db="EMBL/GenBank/DDBJ databases">
        <authorList>
            <person name="Corre E."/>
            <person name="Pelletier E."/>
            <person name="Niang G."/>
            <person name="Scheremetjew M."/>
            <person name="Finn R."/>
            <person name="Kale V."/>
            <person name="Holt S."/>
            <person name="Cochrane G."/>
            <person name="Meng A."/>
            <person name="Brown T."/>
            <person name="Cohen L."/>
        </authorList>
    </citation>
    <scope>NUCLEOTIDE SEQUENCE</scope>
    <source>
        <strain evidence="2">CCMP1381</strain>
    </source>
</reference>
<evidence type="ECO:0000256" key="1">
    <source>
        <dbReference type="SAM" id="MobiDB-lite"/>
    </source>
</evidence>
<organism evidence="2">
    <name type="scientific">Octactis speculum</name>
    <dbReference type="NCBI Taxonomy" id="3111310"/>
    <lineage>
        <taxon>Eukaryota</taxon>
        <taxon>Sar</taxon>
        <taxon>Stramenopiles</taxon>
        <taxon>Ochrophyta</taxon>
        <taxon>Dictyochophyceae</taxon>
        <taxon>Dictyochales</taxon>
        <taxon>Dictyochaceae</taxon>
        <taxon>Octactis</taxon>
    </lineage>
</organism>
<evidence type="ECO:0000313" key="2">
    <source>
        <dbReference type="EMBL" id="CAD9462585.1"/>
    </source>
</evidence>
<gene>
    <name evidence="2" type="ORF">DSPE1174_LOCUS25092</name>
</gene>
<feature type="region of interest" description="Disordered" evidence="1">
    <location>
        <begin position="111"/>
        <end position="158"/>
    </location>
</feature>
<name>A0A7S2DSJ5_9STRA</name>
<dbReference type="AlphaFoldDB" id="A0A7S2DSJ5"/>
<proteinExistence type="predicted"/>
<sequence length="158" mass="17813">MAFHNNILTRPSFARHSTQCFSRLERDIEDRRKENDFLAIAAQMGMISEQEATVGRDEAAANLKDKVPSPPQQGRVGQWFGEFLVGTPLSQENVGDDGETLVDRFVSRMDEMNAASTTGEQGDAGNLREMSVDGQVEENQQQSQEPRRRKRKRKATEN</sequence>
<dbReference type="EMBL" id="HBGS01048251">
    <property type="protein sequence ID" value="CAD9462585.1"/>
    <property type="molecule type" value="Transcribed_RNA"/>
</dbReference>
<protein>
    <submittedName>
        <fullName evidence="2">Uncharacterized protein</fullName>
    </submittedName>
</protein>
<accession>A0A7S2DSJ5</accession>
<feature type="compositionally biased region" description="Basic residues" evidence="1">
    <location>
        <begin position="147"/>
        <end position="158"/>
    </location>
</feature>